<dbReference type="GO" id="GO:0016887">
    <property type="term" value="F:ATP hydrolysis activity"/>
    <property type="evidence" value="ECO:0007669"/>
    <property type="project" value="InterPro"/>
</dbReference>
<dbReference type="PROSITE" id="PS00211">
    <property type="entry name" value="ABC_TRANSPORTER_1"/>
    <property type="match status" value="1"/>
</dbReference>
<dbReference type="EMBL" id="OBML01000001">
    <property type="protein sequence ID" value="SOB90735.1"/>
    <property type="molecule type" value="Genomic_DNA"/>
</dbReference>
<proteinExistence type="inferred from homology"/>
<dbReference type="InterPro" id="IPR017871">
    <property type="entry name" value="ABC_transporter-like_CS"/>
</dbReference>
<evidence type="ECO:0000256" key="4">
    <source>
        <dbReference type="ARBA" id="ARBA00022840"/>
    </source>
</evidence>
<evidence type="ECO:0000259" key="5">
    <source>
        <dbReference type="PROSITE" id="PS50893"/>
    </source>
</evidence>
<dbReference type="InterPro" id="IPR003439">
    <property type="entry name" value="ABC_transporter-like_ATP-bd"/>
</dbReference>
<dbReference type="RefSeq" id="WP_244297321.1">
    <property type="nucleotide sequence ID" value="NZ_OBML01000001.1"/>
</dbReference>
<dbReference type="SMART" id="SM00382">
    <property type="entry name" value="AAA"/>
    <property type="match status" value="1"/>
</dbReference>
<dbReference type="GO" id="GO:0005886">
    <property type="term" value="C:plasma membrane"/>
    <property type="evidence" value="ECO:0007669"/>
    <property type="project" value="TreeGrafter"/>
</dbReference>
<evidence type="ECO:0000256" key="3">
    <source>
        <dbReference type="ARBA" id="ARBA00022741"/>
    </source>
</evidence>
<dbReference type="InterPro" id="IPR003593">
    <property type="entry name" value="AAA+_ATPase"/>
</dbReference>
<dbReference type="AlphaFoldDB" id="A0A285R9G6"/>
<dbReference type="GO" id="GO:0005524">
    <property type="term" value="F:ATP binding"/>
    <property type="evidence" value="ECO:0007669"/>
    <property type="project" value="UniProtKB-KW"/>
</dbReference>
<dbReference type="Pfam" id="PF12399">
    <property type="entry name" value="BCA_ABC_TP_C"/>
    <property type="match status" value="1"/>
</dbReference>
<organism evidence="6 7">
    <name type="scientific">Stappia indica</name>
    <dbReference type="NCBI Taxonomy" id="538381"/>
    <lineage>
        <taxon>Bacteria</taxon>
        <taxon>Pseudomonadati</taxon>
        <taxon>Pseudomonadota</taxon>
        <taxon>Alphaproteobacteria</taxon>
        <taxon>Hyphomicrobiales</taxon>
        <taxon>Stappiaceae</taxon>
        <taxon>Stappia</taxon>
    </lineage>
</organism>
<evidence type="ECO:0000256" key="2">
    <source>
        <dbReference type="ARBA" id="ARBA00022448"/>
    </source>
</evidence>
<dbReference type="InterPro" id="IPR027417">
    <property type="entry name" value="P-loop_NTPase"/>
</dbReference>
<dbReference type="PANTHER" id="PTHR45772:SF9">
    <property type="entry name" value="CONSERVED COMPONENT OF ABC TRANSPORTER FOR NATURAL AMINO ACIDS"/>
    <property type="match status" value="1"/>
</dbReference>
<dbReference type="FunFam" id="3.40.50.300:FF:000421">
    <property type="entry name" value="Branched-chain amino acid ABC transporter ATP-binding protein"/>
    <property type="match status" value="1"/>
</dbReference>
<sequence length="277" mass="29335">MQSVSSAADGAVHTSAGGVPPVLSARGVARRFGGNRAVDGMSLDLHAGEIVGLIGPNGAGKTTFFSLIAGSLVPDAGEIRLKGERIERQPAARRLSMGLGRTFQIPRPFAGMSILDNVMAAAQNQTGESILRNFLQPGTVRAEERTARERARALIDFVTLGHLVDQPARVLSGGQRKLLELARVMMAEPAVILLDEPAAGVNPALLDVIIDRIVEINRMGVSILLIEHNMDMIARLCGRIVVMASGRELAAGTPAEIMANREVAEAYLGEVLPEVAP</sequence>
<evidence type="ECO:0000256" key="1">
    <source>
        <dbReference type="ARBA" id="ARBA00005417"/>
    </source>
</evidence>
<dbReference type="InterPro" id="IPR032823">
    <property type="entry name" value="BCA_ABC_TP_C"/>
</dbReference>
<dbReference type="InterPro" id="IPR051120">
    <property type="entry name" value="ABC_AA/LPS_Transport"/>
</dbReference>
<evidence type="ECO:0000313" key="6">
    <source>
        <dbReference type="EMBL" id="SOB90735.1"/>
    </source>
</evidence>
<name>A0A285R9G6_9HYPH</name>
<keyword evidence="7" id="KW-1185">Reference proteome</keyword>
<dbReference type="Proteomes" id="UP000219331">
    <property type="component" value="Unassembled WGS sequence"/>
</dbReference>
<reference evidence="6 7" key="1">
    <citation type="submission" date="2017-08" db="EMBL/GenBank/DDBJ databases">
        <authorList>
            <person name="de Groot N.N."/>
        </authorList>
    </citation>
    <scope>NUCLEOTIDE SEQUENCE [LARGE SCALE GENOMIC DNA]</scope>
    <source>
        <strain evidence="6 7">USBA 352</strain>
    </source>
</reference>
<gene>
    <name evidence="6" type="ORF">SAMN05421512_101491</name>
</gene>
<keyword evidence="3" id="KW-0547">Nucleotide-binding</keyword>
<comment type="similarity">
    <text evidence="1">Belongs to the ABC transporter superfamily.</text>
</comment>
<dbReference type="PROSITE" id="PS50893">
    <property type="entry name" value="ABC_TRANSPORTER_2"/>
    <property type="match status" value="1"/>
</dbReference>
<keyword evidence="4 6" id="KW-0067">ATP-binding</keyword>
<dbReference type="Gene3D" id="3.40.50.300">
    <property type="entry name" value="P-loop containing nucleotide triphosphate hydrolases"/>
    <property type="match status" value="1"/>
</dbReference>
<evidence type="ECO:0000313" key="7">
    <source>
        <dbReference type="Proteomes" id="UP000219331"/>
    </source>
</evidence>
<dbReference type="CDD" id="cd03219">
    <property type="entry name" value="ABC_Mj1267_LivG_branched"/>
    <property type="match status" value="1"/>
</dbReference>
<dbReference type="SUPFAM" id="SSF52540">
    <property type="entry name" value="P-loop containing nucleoside triphosphate hydrolases"/>
    <property type="match status" value="1"/>
</dbReference>
<protein>
    <submittedName>
        <fullName evidence="6">Branched-chain amino acid transport system ATP-binding protein</fullName>
    </submittedName>
</protein>
<keyword evidence="2" id="KW-0813">Transport</keyword>
<accession>A0A285R9G6</accession>
<dbReference type="STRING" id="538381.GCA_001696535_01618"/>
<feature type="domain" description="ABC transporter" evidence="5">
    <location>
        <begin position="23"/>
        <end position="270"/>
    </location>
</feature>
<dbReference type="Pfam" id="PF00005">
    <property type="entry name" value="ABC_tran"/>
    <property type="match status" value="1"/>
</dbReference>
<dbReference type="PANTHER" id="PTHR45772">
    <property type="entry name" value="CONSERVED COMPONENT OF ABC TRANSPORTER FOR NATURAL AMINO ACIDS-RELATED"/>
    <property type="match status" value="1"/>
</dbReference>